<dbReference type="EMBL" id="BABT02000046">
    <property type="protein sequence ID" value="GAA94670.1"/>
    <property type="molecule type" value="Genomic_DNA"/>
</dbReference>
<gene>
    <name evidence="3" type="primary">Mo01322</name>
    <name evidence="3" type="ORF">E5Q_01322</name>
</gene>
<reference evidence="3 4" key="1">
    <citation type="journal article" date="2011" name="J. Gen. Appl. Microbiol.">
        <title>Draft genome sequencing of the enigmatic basidiomycete Mixia osmundae.</title>
        <authorList>
            <person name="Nishida H."/>
            <person name="Nagatsuka Y."/>
            <person name="Sugiyama J."/>
        </authorList>
    </citation>
    <scope>NUCLEOTIDE SEQUENCE [LARGE SCALE GENOMIC DNA]</scope>
    <source>
        <strain evidence="4">CBS 9802 / IAM 14324 / JCM 22182 / KY 12970</strain>
    </source>
</reference>
<dbReference type="RefSeq" id="XP_014568214.1">
    <property type="nucleotide sequence ID" value="XM_014712728.1"/>
</dbReference>
<keyword evidence="4" id="KW-1185">Reference proteome</keyword>
<sequence length="464" mass="49000">MNRQTPLRKVSIFISLLASVLFGLTLLRPSVSDHGTFIKARSILTVEDMQPIMNRMNDGSHLKKRAFDLTGFAASAAPVACRLVTGGAGQLLSPQTLKAAMMGRAIKDPAQSRAISKRSGMESGMADLFSDHAAQVGKDDALAGGLFLAMSRVMRGADAPAATGAPATADAPAGKPATTPNATKPAAAEAPKKGFFGFGKPKLRKRQQPAAGTSVSIKLNMDMAIAAGMAGAQAGCAVEGLGVDSSMAKQNEYAGNFLRTAINFAGLPTLANPRPVKRSQIPLERRNDSTPLYSVRWGLAGACVHAADQNPFCSTKDNEAKVFDLEQLPRPAALHGFVILALLANVVILLQAPQCHRAQTFASAMPFITMALAIIAFVVDLSLFVGSDALAAASSLRYELQFSSAFWLTALATLSLVVERLAFTLVAHQAIALEDDNPVYAVVVQEDSEKRPCARRNGADLSRV</sequence>
<comment type="caution">
    <text evidence="3">The sequence shown here is derived from an EMBL/GenBank/DDBJ whole genome shotgun (WGS) entry which is preliminary data.</text>
</comment>
<keyword evidence="2" id="KW-0812">Transmembrane</keyword>
<dbReference type="HOGENOM" id="CLU_589365_0_0_1"/>
<dbReference type="AlphaFoldDB" id="G7DVR0"/>
<feature type="transmembrane region" description="Helical" evidence="2">
    <location>
        <begin position="405"/>
        <end position="423"/>
    </location>
</feature>
<proteinExistence type="predicted"/>
<feature type="transmembrane region" description="Helical" evidence="2">
    <location>
        <begin position="332"/>
        <end position="352"/>
    </location>
</feature>
<keyword evidence="2" id="KW-0472">Membrane</keyword>
<organism evidence="3 4">
    <name type="scientific">Mixia osmundae (strain CBS 9802 / IAM 14324 / JCM 22182 / KY 12970)</name>
    <dbReference type="NCBI Taxonomy" id="764103"/>
    <lineage>
        <taxon>Eukaryota</taxon>
        <taxon>Fungi</taxon>
        <taxon>Dikarya</taxon>
        <taxon>Basidiomycota</taxon>
        <taxon>Pucciniomycotina</taxon>
        <taxon>Mixiomycetes</taxon>
        <taxon>Mixiales</taxon>
        <taxon>Mixiaceae</taxon>
        <taxon>Mixia</taxon>
    </lineage>
</organism>
<evidence type="ECO:0000313" key="4">
    <source>
        <dbReference type="Proteomes" id="UP000009131"/>
    </source>
</evidence>
<feature type="region of interest" description="Disordered" evidence="1">
    <location>
        <begin position="161"/>
        <end position="192"/>
    </location>
</feature>
<evidence type="ECO:0000256" key="2">
    <source>
        <dbReference type="SAM" id="Phobius"/>
    </source>
</evidence>
<accession>G7DVR0</accession>
<reference evidence="3 4" key="2">
    <citation type="journal article" date="2012" name="Open Biol.">
        <title>Characteristics of nucleosomes and linker DNA regions on the genome of the basidiomycete Mixia osmundae revealed by mono- and dinucleosome mapping.</title>
        <authorList>
            <person name="Nishida H."/>
            <person name="Kondo S."/>
            <person name="Matsumoto T."/>
            <person name="Suzuki Y."/>
            <person name="Yoshikawa H."/>
            <person name="Taylor T.D."/>
            <person name="Sugiyama J."/>
        </authorList>
    </citation>
    <scope>NUCLEOTIDE SEQUENCE [LARGE SCALE GENOMIC DNA]</scope>
    <source>
        <strain evidence="4">CBS 9802 / IAM 14324 / JCM 22182 / KY 12970</strain>
    </source>
</reference>
<evidence type="ECO:0000256" key="1">
    <source>
        <dbReference type="SAM" id="MobiDB-lite"/>
    </source>
</evidence>
<dbReference type="InParanoid" id="G7DVR0"/>
<feature type="transmembrane region" description="Helical" evidence="2">
    <location>
        <begin position="364"/>
        <end position="385"/>
    </location>
</feature>
<name>G7DVR0_MIXOS</name>
<evidence type="ECO:0000313" key="3">
    <source>
        <dbReference type="EMBL" id="GAA94670.1"/>
    </source>
</evidence>
<keyword evidence="2" id="KW-1133">Transmembrane helix</keyword>
<protein>
    <submittedName>
        <fullName evidence="3">Uncharacterized protein</fullName>
    </submittedName>
</protein>
<dbReference type="Proteomes" id="UP000009131">
    <property type="component" value="Unassembled WGS sequence"/>
</dbReference>